<name>Q95S29_DROME</name>
<proteinExistence type="evidence at transcript level"/>
<sequence>MENYATVLANIFLRICLLSNLANFDSASRACLLTVSQAFRLSSDCECSSRCVCCSCCCSSNDCGCCSCNFFLFFFCCYCILVLAFAARRARISSVKCNFCARGISIVLVWPEGG</sequence>
<evidence type="ECO:0000256" key="2">
    <source>
        <dbReference type="SAM" id="SignalP"/>
    </source>
</evidence>
<dbReference type="AlphaFoldDB" id="Q95S29"/>
<feature type="chain" id="PRO_5004321285" evidence="2">
    <location>
        <begin position="28"/>
        <end position="114"/>
    </location>
</feature>
<feature type="transmembrane region" description="Helical" evidence="1">
    <location>
        <begin position="70"/>
        <end position="87"/>
    </location>
</feature>
<keyword evidence="1" id="KW-0472">Membrane</keyword>
<reference evidence="3" key="1">
    <citation type="submission" date="2003-02" db="EMBL/GenBank/DDBJ databases">
        <authorList>
            <person name="Stapleton M."/>
            <person name="Brokstein P."/>
            <person name="Hong L."/>
            <person name="Agbayani A."/>
            <person name="Carlson J."/>
            <person name="Champe M."/>
            <person name="Chavez C."/>
            <person name="Dorsett V."/>
            <person name="Dresnek D."/>
            <person name="Farfan D."/>
            <person name="Frise E."/>
            <person name="George R."/>
            <person name="Gonzalez M."/>
            <person name="Guarin H."/>
            <person name="Kronmiller B."/>
            <person name="Li P."/>
            <person name="Liao G."/>
            <person name="Miranda A."/>
            <person name="Mungall C.J."/>
            <person name="Nunoo J."/>
            <person name="Pacleb J."/>
            <person name="Paragas V."/>
            <person name="Park S."/>
            <person name="Patel S."/>
            <person name="Phouanenavong S."/>
            <person name="Wan K."/>
            <person name="Yu C."/>
            <person name="Lewis S.E."/>
            <person name="Rubin G.M."/>
            <person name="Celniker S."/>
        </authorList>
    </citation>
    <scope>NUCLEOTIDE SEQUENCE</scope>
</reference>
<keyword evidence="1" id="KW-1133">Transmembrane helix</keyword>
<organism evidence="3">
    <name type="scientific">Drosophila melanogaster</name>
    <name type="common">Fruit fly</name>
    <dbReference type="NCBI Taxonomy" id="7227"/>
    <lineage>
        <taxon>Eukaryota</taxon>
        <taxon>Metazoa</taxon>
        <taxon>Ecdysozoa</taxon>
        <taxon>Arthropoda</taxon>
        <taxon>Hexapoda</taxon>
        <taxon>Insecta</taxon>
        <taxon>Pterygota</taxon>
        <taxon>Neoptera</taxon>
        <taxon>Endopterygota</taxon>
        <taxon>Diptera</taxon>
        <taxon>Brachycera</taxon>
        <taxon>Muscomorpha</taxon>
        <taxon>Ephydroidea</taxon>
        <taxon>Drosophilidae</taxon>
        <taxon>Drosophila</taxon>
        <taxon>Sophophora</taxon>
    </lineage>
</organism>
<dbReference type="EMBL" id="AY060979">
    <property type="protein sequence ID" value="AAL28527.1"/>
    <property type="molecule type" value="mRNA"/>
</dbReference>
<keyword evidence="1" id="KW-0812">Transmembrane</keyword>
<feature type="signal peptide" evidence="2">
    <location>
        <begin position="1"/>
        <end position="27"/>
    </location>
</feature>
<accession>Q95S29</accession>
<keyword evidence="2" id="KW-0732">Signal</keyword>
<evidence type="ECO:0000256" key="1">
    <source>
        <dbReference type="SAM" id="Phobius"/>
    </source>
</evidence>
<protein>
    <submittedName>
        <fullName evidence="3">GM13088p</fullName>
    </submittedName>
</protein>
<evidence type="ECO:0000313" key="3">
    <source>
        <dbReference type="EMBL" id="AAL28527.1"/>
    </source>
</evidence>